<accession>A0ABZ2C452</accession>
<dbReference type="RefSeq" id="WP_187432052.1">
    <property type="nucleotide sequence ID" value="NZ_CP143426.1"/>
</dbReference>
<dbReference type="InterPro" id="IPR044999">
    <property type="entry name" value="CbbY-like"/>
</dbReference>
<geneLocation type="plasmid" evidence="1 2">
    <name>pROLI81</name>
</geneLocation>
<dbReference type="GO" id="GO:0016787">
    <property type="term" value="F:hydrolase activity"/>
    <property type="evidence" value="ECO:0007669"/>
    <property type="project" value="UniProtKB-KW"/>
</dbReference>
<dbReference type="EC" id="3.1.3.-" evidence="1"/>
<keyword evidence="1" id="KW-0614">Plasmid</keyword>
<organism evidence="1 2">
    <name type="scientific">Roseobacter fucihabitans</name>
    <dbReference type="NCBI Taxonomy" id="1537242"/>
    <lineage>
        <taxon>Bacteria</taxon>
        <taxon>Pseudomonadati</taxon>
        <taxon>Pseudomonadota</taxon>
        <taxon>Alphaproteobacteria</taxon>
        <taxon>Rhodobacterales</taxon>
        <taxon>Roseobacteraceae</taxon>
        <taxon>Roseobacter</taxon>
    </lineage>
</organism>
<dbReference type="InterPro" id="IPR023214">
    <property type="entry name" value="HAD_sf"/>
</dbReference>
<dbReference type="Gene3D" id="3.40.50.1000">
    <property type="entry name" value="HAD superfamily/HAD-like"/>
    <property type="match status" value="1"/>
</dbReference>
<dbReference type="NCBIfam" id="TIGR01509">
    <property type="entry name" value="HAD-SF-IA-v3"/>
    <property type="match status" value="1"/>
</dbReference>
<keyword evidence="1" id="KW-0378">Hydrolase</keyword>
<gene>
    <name evidence="1" type="primary">cbbY</name>
    <name evidence="1" type="ORF">ROLI_047710</name>
</gene>
<sequence>MTKQAIIFGSIGTIVETSEMQRQAFNRAFAEAELDWEWTRDIYAQMLKQSGGRQRISDYADKVGGEVSAKALHDRKTEIFGEMMIADGLAPRPGVLPLIRFAKDNGIKIGFATSTSRNNIEAVFGALNGALHRSTFDFVGDNENVTATKPDPEIYHRTMIALGVSAARSLAIEDTAVSMQAALAAGIDCVGFPGAYGDESQIEGAIRIVDSVEPSKLPFLCEE</sequence>
<protein>
    <submittedName>
        <fullName evidence="1">Protein CbbY</fullName>
        <ecNumber evidence="1">3.1.3.-</ecNumber>
    </submittedName>
</protein>
<dbReference type="EMBL" id="CP143426">
    <property type="protein sequence ID" value="WVX51669.1"/>
    <property type="molecule type" value="Genomic_DNA"/>
</dbReference>
<reference evidence="1 2" key="1">
    <citation type="submission" date="2015-07" db="EMBL/GenBank/DDBJ databases">
        <authorList>
            <person name="Voget S."/>
            <person name="Dogs M."/>
            <person name="Brinkhoff T.H."/>
            <person name="Daniel R."/>
        </authorList>
    </citation>
    <scope>NUCLEOTIDE SEQUENCE [LARGE SCALE GENOMIC DNA]</scope>
    <source>
        <strain evidence="1 2">B14</strain>
        <plasmid evidence="1 2">pROLI81</plasmid>
    </source>
</reference>
<dbReference type="Gene3D" id="1.10.150.240">
    <property type="entry name" value="Putative phosphatase, domain 2"/>
    <property type="match status" value="1"/>
</dbReference>
<evidence type="ECO:0000313" key="2">
    <source>
        <dbReference type="Proteomes" id="UP001318682"/>
    </source>
</evidence>
<dbReference type="Proteomes" id="UP001318682">
    <property type="component" value="Plasmid pROLI81"/>
</dbReference>
<dbReference type="Pfam" id="PF00702">
    <property type="entry name" value="Hydrolase"/>
    <property type="match status" value="1"/>
</dbReference>
<dbReference type="PANTHER" id="PTHR42896">
    <property type="entry name" value="XYLULOSE-1,5-BISPHOSPHATE (XUBP) PHOSPHATASE"/>
    <property type="match status" value="1"/>
</dbReference>
<dbReference type="InterPro" id="IPR023198">
    <property type="entry name" value="PGP-like_dom2"/>
</dbReference>
<proteinExistence type="predicted"/>
<name>A0ABZ2C452_9RHOB</name>
<dbReference type="PANTHER" id="PTHR42896:SF2">
    <property type="entry name" value="CBBY-LIKE PROTEIN"/>
    <property type="match status" value="1"/>
</dbReference>
<evidence type="ECO:0000313" key="1">
    <source>
        <dbReference type="EMBL" id="WVX51669.1"/>
    </source>
</evidence>
<dbReference type="InterPro" id="IPR036412">
    <property type="entry name" value="HAD-like_sf"/>
</dbReference>
<reference evidence="1 2" key="2">
    <citation type="submission" date="2024-01" db="EMBL/GenBank/DDBJ databases">
        <title>Roseobacter fucihabitans sp. nov., isolated from the brown alga Fucus spiralis.</title>
        <authorList>
            <person name="Hahnke S."/>
            <person name="Berger M."/>
            <person name="Schlingloff A."/>
            <person name="Athale I."/>
            <person name="Neumann-Schaal M."/>
            <person name="Adenaya A."/>
            <person name="Poehlein A."/>
            <person name="Daniel R."/>
            <person name="Pertersen J."/>
            <person name="Brinkhoff T."/>
        </authorList>
    </citation>
    <scope>NUCLEOTIDE SEQUENCE [LARGE SCALE GENOMIC DNA]</scope>
    <source>
        <strain evidence="1 2">B14</strain>
        <plasmid evidence="1 2">pROLI81</plasmid>
    </source>
</reference>
<dbReference type="SUPFAM" id="SSF56784">
    <property type="entry name" value="HAD-like"/>
    <property type="match status" value="1"/>
</dbReference>
<dbReference type="InterPro" id="IPR006439">
    <property type="entry name" value="HAD-SF_hydro_IA"/>
</dbReference>
<keyword evidence="2" id="KW-1185">Reference proteome</keyword>